<organism evidence="1">
    <name type="scientific">Pseudozyma antarctica</name>
    <name type="common">Yeast</name>
    <name type="synonym">Candida antarctica</name>
    <dbReference type="NCBI Taxonomy" id="84753"/>
    <lineage>
        <taxon>Eukaryota</taxon>
        <taxon>Fungi</taxon>
        <taxon>Dikarya</taxon>
        <taxon>Basidiomycota</taxon>
        <taxon>Ustilaginomycotina</taxon>
        <taxon>Ustilaginomycetes</taxon>
        <taxon>Ustilaginales</taxon>
        <taxon>Ustilaginaceae</taxon>
        <taxon>Moesziomyces</taxon>
    </lineage>
</organism>
<dbReference type="Proteomes" id="UP000053758">
    <property type="component" value="Unassembled WGS sequence"/>
</dbReference>
<name>A0A081CPD0_PSEA2</name>
<accession>A0A081CPD0</accession>
<dbReference type="EMBL" id="DF830200">
    <property type="protein sequence ID" value="GAK68526.1"/>
    <property type="molecule type" value="Genomic_DNA"/>
</dbReference>
<proteinExistence type="predicted"/>
<protein>
    <submittedName>
        <fullName evidence="1">Uncharacterized protein</fullName>
    </submittedName>
</protein>
<evidence type="ECO:0000313" key="1">
    <source>
        <dbReference type="EMBL" id="GAK68526.1"/>
    </source>
</evidence>
<dbReference type="GeneID" id="26307572"/>
<gene>
    <name evidence="1" type="ORF">PAN0_133d6788</name>
</gene>
<reference evidence="1" key="1">
    <citation type="submission" date="2014-07" db="EMBL/GenBank/DDBJ databases">
        <title>Draft genome sequence of the yeast Pseudozyma antarctica JCM 10317 known as a producer of lipase B which used in a wide range of industrial applications.</title>
        <authorList>
            <person name="Morita T."/>
            <person name="Saika A."/>
            <person name="Koike H."/>
        </authorList>
    </citation>
    <scope>NUCLEOTIDE SEQUENCE</scope>
    <source>
        <strain evidence="1">JCM 10317</strain>
    </source>
</reference>
<sequence>MAVDPKRVLLPTIRRVPNEAAASFCCHLASIRVAGWPTYLRQSVWVPLHLATTAASRRGAASSTSPTNGTEAAWRTKQAQPFPPPSFLASVSARTQALALGAPAERHGLLVASTEIRPLAGRSPEALRFSHTDAQGLLRDGTLRVNLALVCPLDRGSILPRPPAARRVQSSSQHAPYSY</sequence>
<keyword evidence="2" id="KW-1185">Reference proteome</keyword>
<dbReference type="RefSeq" id="XP_014653276.1">
    <property type="nucleotide sequence ID" value="XM_014797790.1"/>
</dbReference>
<dbReference type="AlphaFoldDB" id="A0A081CPD0"/>
<evidence type="ECO:0000313" key="2">
    <source>
        <dbReference type="Proteomes" id="UP000053758"/>
    </source>
</evidence>
<dbReference type="HOGENOM" id="CLU_1503248_0_0_1"/>